<comment type="caution">
    <text evidence="1">The sequence shown here is derived from an EMBL/GenBank/DDBJ whole genome shotgun (WGS) entry which is preliminary data.</text>
</comment>
<reference evidence="1 2" key="1">
    <citation type="submission" date="2015-08" db="EMBL/GenBank/DDBJ databases">
        <title>Draft Genome Sequence of Rathayibacter sp. Strain VKM Ac-2596 Isolated from Leaf Gall Induced by Plant-Parasitic Nematodes.</title>
        <authorList>
            <person name="Vasilenko O.V."/>
            <person name="Starodumova I.P."/>
            <person name="Tarlachkov S.V."/>
            <person name="Dorofeeva L.V."/>
            <person name="Evtushenko L.I."/>
        </authorList>
    </citation>
    <scope>NUCLEOTIDE SEQUENCE [LARGE SCALE GENOMIC DNA]</scope>
    <source>
        <strain evidence="1 2">VKM Ac-2596</strain>
    </source>
</reference>
<dbReference type="Proteomes" id="UP000076717">
    <property type="component" value="Unassembled WGS sequence"/>
</dbReference>
<dbReference type="AlphaFoldDB" id="A0A162GJB1"/>
<evidence type="ECO:0000313" key="2">
    <source>
        <dbReference type="Proteomes" id="UP000076717"/>
    </source>
</evidence>
<gene>
    <name evidence="1" type="ORF">ACH61_00696</name>
</gene>
<organism evidence="1 2">
    <name type="scientific">Rathayibacter tanaceti</name>
    <dbReference type="NCBI Taxonomy" id="1671680"/>
    <lineage>
        <taxon>Bacteria</taxon>
        <taxon>Bacillati</taxon>
        <taxon>Actinomycetota</taxon>
        <taxon>Actinomycetes</taxon>
        <taxon>Micrococcales</taxon>
        <taxon>Microbacteriaceae</taxon>
        <taxon>Rathayibacter</taxon>
    </lineage>
</organism>
<name>A0A162GJB1_9MICO</name>
<protein>
    <submittedName>
        <fullName evidence="1">Uncharacterized protein</fullName>
    </submittedName>
</protein>
<dbReference type="EMBL" id="LIIN01000014">
    <property type="protein sequence ID" value="KZX22129.1"/>
    <property type="molecule type" value="Genomic_DNA"/>
</dbReference>
<keyword evidence="2" id="KW-1185">Reference proteome</keyword>
<proteinExistence type="predicted"/>
<sequence>MKPTGVTPSARATSWFVQLVATTRSADSTVVLPNACSTVTGRPSPVEAALLSEVPSEPASAPPAQAVSSRAARPIEATAVRRRGVRVAGTMILRRRVRLRRLP</sequence>
<evidence type="ECO:0000313" key="1">
    <source>
        <dbReference type="EMBL" id="KZX22129.1"/>
    </source>
</evidence>
<accession>A0A162GJB1</accession>